<dbReference type="Pfam" id="PF04326">
    <property type="entry name" value="SLFN_AlbA_2"/>
    <property type="match status" value="1"/>
</dbReference>
<evidence type="ECO:0000313" key="3">
    <source>
        <dbReference type="Proteomes" id="UP000035648"/>
    </source>
</evidence>
<dbReference type="KEGG" id="bbgw:UT28_C0001G0762"/>
<accession>A0A0G4B6A2</accession>
<dbReference type="STRING" id="1618337.UT28_C0001G0762"/>
<gene>
    <name evidence="2" type="ORF">UT28_C0001G0762</name>
</gene>
<dbReference type="InterPro" id="IPR038461">
    <property type="entry name" value="Schlafen_AlbA_2_dom_sf"/>
</dbReference>
<evidence type="ECO:0000259" key="1">
    <source>
        <dbReference type="Pfam" id="PF04326"/>
    </source>
</evidence>
<proteinExistence type="predicted"/>
<dbReference type="Gene3D" id="3.30.950.30">
    <property type="entry name" value="Schlafen, AAA domain"/>
    <property type="match status" value="1"/>
</dbReference>
<feature type="domain" description="Schlafen AlbA-2" evidence="1">
    <location>
        <begin position="26"/>
        <end position="78"/>
    </location>
</feature>
<dbReference type="AlphaFoldDB" id="A0A0G4B6A2"/>
<sequence>MKLLLKPINSFTFQDVSDFCSEGYLENVQLDYKKDFSPKGVAKHFASFSNTRGGLIIFGVEEDEKTGKPTKWDGLNNDCKFEDQIYQRQGR</sequence>
<name>A0A0G4B6A2_9BACT</name>
<organism evidence="2 3">
    <name type="scientific">Berkelbacteria bacterium GW2011_GWE1_39_12</name>
    <dbReference type="NCBI Taxonomy" id="1618337"/>
    <lineage>
        <taxon>Bacteria</taxon>
        <taxon>Candidatus Berkelbacteria</taxon>
    </lineage>
</organism>
<dbReference type="EMBL" id="CP011213">
    <property type="protein sequence ID" value="AKM82542.1"/>
    <property type="molecule type" value="Genomic_DNA"/>
</dbReference>
<reference evidence="2 3" key="1">
    <citation type="journal article" date="2015" name="Nature">
        <title>rRNA introns, odd ribosomes, and small enigmatic genomes across a large radiation of phyla.</title>
        <authorList>
            <person name="Brown C.T."/>
            <person name="Hug L.A."/>
            <person name="Thomas B.C."/>
            <person name="Sharon I."/>
            <person name="Castelle C.J."/>
            <person name="Singh A."/>
            <person name="Wilkins M.J."/>
            <person name="Williams K.H."/>
            <person name="Banfield J.F."/>
        </authorList>
    </citation>
    <scope>NUCLEOTIDE SEQUENCE [LARGE SCALE GENOMIC DNA]</scope>
</reference>
<evidence type="ECO:0000313" key="2">
    <source>
        <dbReference type="EMBL" id="AKM82542.1"/>
    </source>
</evidence>
<dbReference type="InterPro" id="IPR007421">
    <property type="entry name" value="Schlafen_AlbA_2_dom"/>
</dbReference>
<dbReference type="Proteomes" id="UP000035648">
    <property type="component" value="Chromosome"/>
</dbReference>
<protein>
    <submittedName>
        <fullName evidence="2">Putative transcriptional regulator with HTH-like protein</fullName>
    </submittedName>
</protein>